<keyword evidence="4" id="KW-1185">Reference proteome</keyword>
<dbReference type="GO" id="GO:0005737">
    <property type="term" value="C:cytoplasm"/>
    <property type="evidence" value="ECO:0007669"/>
    <property type="project" value="InterPro"/>
</dbReference>
<accession>A0A8C4ZFL9</accession>
<proteinExistence type="predicted"/>
<organism evidence="3 4">
    <name type="scientific">Gadus morhua</name>
    <name type="common">Atlantic cod</name>
    <dbReference type="NCBI Taxonomy" id="8049"/>
    <lineage>
        <taxon>Eukaryota</taxon>
        <taxon>Metazoa</taxon>
        <taxon>Chordata</taxon>
        <taxon>Craniata</taxon>
        <taxon>Vertebrata</taxon>
        <taxon>Euteleostomi</taxon>
        <taxon>Actinopterygii</taxon>
        <taxon>Neopterygii</taxon>
        <taxon>Teleostei</taxon>
        <taxon>Neoteleostei</taxon>
        <taxon>Acanthomorphata</taxon>
        <taxon>Zeiogadaria</taxon>
        <taxon>Gadariae</taxon>
        <taxon>Gadiformes</taxon>
        <taxon>Gadoidei</taxon>
        <taxon>Gadidae</taxon>
        <taxon>Gadus</taxon>
    </lineage>
</organism>
<evidence type="ECO:0000256" key="1">
    <source>
        <dbReference type="SAM" id="MobiDB-lite"/>
    </source>
</evidence>
<dbReference type="Pfam" id="PF03114">
    <property type="entry name" value="BAR"/>
    <property type="match status" value="1"/>
</dbReference>
<feature type="region of interest" description="Disordered" evidence="1">
    <location>
        <begin position="319"/>
        <end position="396"/>
    </location>
</feature>
<dbReference type="InterPro" id="IPR004148">
    <property type="entry name" value="BAR_dom"/>
</dbReference>
<dbReference type="Proteomes" id="UP000694546">
    <property type="component" value="Chromosome 5"/>
</dbReference>
<dbReference type="PROSITE" id="PS51021">
    <property type="entry name" value="BAR"/>
    <property type="match status" value="1"/>
</dbReference>
<dbReference type="SUPFAM" id="SSF103657">
    <property type="entry name" value="BAR/IMD domain-like"/>
    <property type="match status" value="1"/>
</dbReference>
<evidence type="ECO:0000259" key="2">
    <source>
        <dbReference type="PROSITE" id="PS51021"/>
    </source>
</evidence>
<reference evidence="3" key="1">
    <citation type="submission" date="2025-08" db="UniProtKB">
        <authorList>
            <consortium name="Ensembl"/>
        </authorList>
    </citation>
    <scope>IDENTIFICATION</scope>
</reference>
<evidence type="ECO:0000313" key="4">
    <source>
        <dbReference type="Proteomes" id="UP000694546"/>
    </source>
</evidence>
<name>A0A8C4ZFL9_GADMO</name>
<sequence>INMDLTRLAVDAGQFVNRAVQYTGETLGQAERTEFDANLEGLLALAETTKAWTDLIIAQTEVLLQPNPADRLEDRLYERLDWSALPRPRALELLGDTMTQAGVEVGPSTPYGTSLVRCGEAQKHMGEAERQFVQSVHIHFLSPLRSFSEGEYRALQYERRMLVNKRLDLDIAKTRLRKAHEAEAENLNSNPLGDDYVSHVSFMFSFLRVKWLKMWAQEISQAEMELRICQSLFDRQAEMTRQLLEGISTTHVYQMRSLTDFVDAQAAYYAQCNQHTQDMHKELARYSTPNNNNNNNNNNNSLLTLTSSVERQAANGLSGLSSAAKGSSGAVTEQELLVPNSTATKTSNSLSDDSSTTARVSNLSTEIRTETSRDSQPQENSVLPPTSNGGLGVLLSTTNETPAPIFAANEIPSDPDVTTANNCLALSETGAPRLLLKCENAVATHTGLGEMASQSLTTCGIADESKTTDHGFSTVCLTTDEKMNK</sequence>
<feature type="compositionally biased region" description="Low complexity" evidence="1">
    <location>
        <begin position="344"/>
        <end position="357"/>
    </location>
</feature>
<dbReference type="Gene3D" id="1.20.1270.60">
    <property type="entry name" value="Arfaptin homology (AH) domain/BAR domain"/>
    <property type="match status" value="1"/>
</dbReference>
<evidence type="ECO:0000313" key="3">
    <source>
        <dbReference type="Ensembl" id="ENSGMOP00000013803.2"/>
    </source>
</evidence>
<dbReference type="InterPro" id="IPR027267">
    <property type="entry name" value="AH/BAR_dom_sf"/>
</dbReference>
<dbReference type="Ensembl" id="ENSGMOT00000014165.2">
    <property type="protein sequence ID" value="ENSGMOP00000013803.2"/>
    <property type="gene ID" value="ENSGMOG00000012899.2"/>
</dbReference>
<dbReference type="AlphaFoldDB" id="A0A8C4ZFL9"/>
<protein>
    <recommendedName>
        <fullName evidence="2">BAR domain-containing protein</fullName>
    </recommendedName>
</protein>
<feature type="compositionally biased region" description="Low complexity" evidence="1">
    <location>
        <begin position="319"/>
        <end position="330"/>
    </location>
</feature>
<feature type="compositionally biased region" description="Polar residues" evidence="1">
    <location>
        <begin position="374"/>
        <end position="388"/>
    </location>
</feature>
<feature type="domain" description="BAR" evidence="2">
    <location>
        <begin position="24"/>
        <end position="292"/>
    </location>
</feature>
<dbReference type="SMART" id="SM00721">
    <property type="entry name" value="BAR"/>
    <property type="match status" value="1"/>
</dbReference>
<reference evidence="3" key="2">
    <citation type="submission" date="2025-09" db="UniProtKB">
        <authorList>
            <consortium name="Ensembl"/>
        </authorList>
    </citation>
    <scope>IDENTIFICATION</scope>
</reference>
<dbReference type="GeneTree" id="ENSGT00940000155667"/>